<dbReference type="PANTHER" id="PTHR12526:SF637">
    <property type="entry name" value="GLYCOSYLTRANSFERASE EPSF-RELATED"/>
    <property type="match status" value="1"/>
</dbReference>
<name>A0A381Q6E8_9ZZZZ</name>
<feature type="domain" description="Glycosyl transferase family 1" evidence="1">
    <location>
        <begin position="108"/>
        <end position="245"/>
    </location>
</feature>
<dbReference type="AlphaFoldDB" id="A0A381Q6E8"/>
<protein>
    <recommendedName>
        <fullName evidence="1">Glycosyl transferase family 1 domain-containing protein</fullName>
    </recommendedName>
</protein>
<gene>
    <name evidence="2" type="ORF">METZ01_LOCUS27362</name>
</gene>
<accession>A0A381Q6E8</accession>
<evidence type="ECO:0000259" key="1">
    <source>
        <dbReference type="Pfam" id="PF00534"/>
    </source>
</evidence>
<sequence>MKKSILIVGGYDAIVDKQSKHGLFYKKGLRTVVAKLNYRFAQEIWVVHNTLEFGCQQAYFDNGIISGIRNIIKQDMINIKEVPTGYDSKFWKNIKQQKSNSVVTVAFFNSQRVLDIKGISLFNEIAKRIPNYNFTIVGEAGIKISDYIELSGNVNVMGIKTQTQLREIYSNHRYYFQGSRLEGLPNSLCEAMLCECTPIGSAYFGIPHVIGETGLIFNKSNSLETVIQFILNNNDINASKARQRIINHFHISYRKKRFMNKLKK</sequence>
<reference evidence="2" key="1">
    <citation type="submission" date="2018-05" db="EMBL/GenBank/DDBJ databases">
        <authorList>
            <person name="Lanie J.A."/>
            <person name="Ng W.-L."/>
            <person name="Kazmierczak K.M."/>
            <person name="Andrzejewski T.M."/>
            <person name="Davidsen T.M."/>
            <person name="Wayne K.J."/>
            <person name="Tettelin H."/>
            <person name="Glass J.I."/>
            <person name="Rusch D."/>
            <person name="Podicherti R."/>
            <person name="Tsui H.-C.T."/>
            <person name="Winkler M.E."/>
        </authorList>
    </citation>
    <scope>NUCLEOTIDE SEQUENCE</scope>
</reference>
<dbReference type="GO" id="GO:0016757">
    <property type="term" value="F:glycosyltransferase activity"/>
    <property type="evidence" value="ECO:0007669"/>
    <property type="project" value="InterPro"/>
</dbReference>
<dbReference type="Pfam" id="PF00534">
    <property type="entry name" value="Glycos_transf_1"/>
    <property type="match status" value="1"/>
</dbReference>
<dbReference type="InterPro" id="IPR001296">
    <property type="entry name" value="Glyco_trans_1"/>
</dbReference>
<proteinExistence type="predicted"/>
<dbReference type="Gene3D" id="3.40.50.2000">
    <property type="entry name" value="Glycogen Phosphorylase B"/>
    <property type="match status" value="1"/>
</dbReference>
<dbReference type="SUPFAM" id="SSF53756">
    <property type="entry name" value="UDP-Glycosyltransferase/glycogen phosphorylase"/>
    <property type="match status" value="1"/>
</dbReference>
<evidence type="ECO:0000313" key="2">
    <source>
        <dbReference type="EMBL" id="SUZ74508.1"/>
    </source>
</evidence>
<organism evidence="2">
    <name type="scientific">marine metagenome</name>
    <dbReference type="NCBI Taxonomy" id="408172"/>
    <lineage>
        <taxon>unclassified sequences</taxon>
        <taxon>metagenomes</taxon>
        <taxon>ecological metagenomes</taxon>
    </lineage>
</organism>
<dbReference type="EMBL" id="UINC01001213">
    <property type="protein sequence ID" value="SUZ74508.1"/>
    <property type="molecule type" value="Genomic_DNA"/>
</dbReference>
<dbReference type="PANTHER" id="PTHR12526">
    <property type="entry name" value="GLYCOSYLTRANSFERASE"/>
    <property type="match status" value="1"/>
</dbReference>